<comment type="caution">
    <text evidence="1">The sequence shown here is derived from an EMBL/GenBank/DDBJ whole genome shotgun (WGS) entry which is preliminary data.</text>
</comment>
<reference evidence="1" key="1">
    <citation type="submission" date="2020-04" db="EMBL/GenBank/DDBJ databases">
        <title>Draft genome resource of the tomato pathogen Pseudocercospora fuligena.</title>
        <authorList>
            <person name="Zaccaron A."/>
        </authorList>
    </citation>
    <scope>NUCLEOTIDE SEQUENCE</scope>
    <source>
        <strain evidence="1">PF001</strain>
    </source>
</reference>
<protein>
    <submittedName>
        <fullName evidence="1">Uncharacterized protein</fullName>
    </submittedName>
</protein>
<gene>
    <name evidence="1" type="ORF">HII31_00383</name>
</gene>
<name>A0A8H6VS70_9PEZI</name>
<sequence>MPDDSSALDDIRLYIVDTAKFESATFIRDMDLIRAFSAGNQYLRRLESLRTAGTHYYGEYLSQGALKIQDKCKSVSAQAMLESGLASLRPEFGAWGQGQNEWANKVVRIRQQLSSKKEQQQNISAEQAEAALAVSQTFGPVWRLPVAINLLPLLPDFNFREYDSSSIVPYEEMPEVSRAQ</sequence>
<dbReference type="EMBL" id="JABCIY010000001">
    <property type="protein sequence ID" value="KAF7198644.1"/>
    <property type="molecule type" value="Genomic_DNA"/>
</dbReference>
<keyword evidence="2" id="KW-1185">Reference proteome</keyword>
<proteinExistence type="predicted"/>
<evidence type="ECO:0000313" key="1">
    <source>
        <dbReference type="EMBL" id="KAF7198644.1"/>
    </source>
</evidence>
<evidence type="ECO:0000313" key="2">
    <source>
        <dbReference type="Proteomes" id="UP000660729"/>
    </source>
</evidence>
<accession>A0A8H6VS70</accession>
<dbReference type="Proteomes" id="UP000660729">
    <property type="component" value="Unassembled WGS sequence"/>
</dbReference>
<dbReference type="AlphaFoldDB" id="A0A8H6VS70"/>
<dbReference type="OrthoDB" id="3650519at2759"/>
<organism evidence="1 2">
    <name type="scientific">Pseudocercospora fuligena</name>
    <dbReference type="NCBI Taxonomy" id="685502"/>
    <lineage>
        <taxon>Eukaryota</taxon>
        <taxon>Fungi</taxon>
        <taxon>Dikarya</taxon>
        <taxon>Ascomycota</taxon>
        <taxon>Pezizomycotina</taxon>
        <taxon>Dothideomycetes</taxon>
        <taxon>Dothideomycetidae</taxon>
        <taxon>Mycosphaerellales</taxon>
        <taxon>Mycosphaerellaceae</taxon>
        <taxon>Pseudocercospora</taxon>
    </lineage>
</organism>